<dbReference type="HOGENOM" id="CLU_420903_0_0_1"/>
<dbReference type="InterPro" id="IPR001810">
    <property type="entry name" value="F-box_dom"/>
</dbReference>
<sequence length="651" mass="73130">MDPHSTSWSSLVAFVTKVLAQLRQAAQDAWRYCFGHGGSGDGGRNGDTTRDQPCGANQDMPMEGSTTDTEPLLGTPRMAPQHPPDLVDNDESDGSTSGPPTPSSSSDPIDYRYDTASSTSVSIRRCNQSLRRAHSSSLKDHRITVTQTDAPASTSAHQVTPRGLADLPFEVIGHIISFIDRRDLAAVSSVRPFRHHPDAWKHVRLQVNLDHIDIPTRAPCTTSSEILELVRAYSDRSRDSRAVDAPARLESVLIEVPLCPCRDHLIPILEELRRSCATLRQISISIADQALCLEELYSHCPRLSAIDLRFLDKLPPFFQRTWNFPSRRFSQRTFALDKFYAPSSLPYCDLSPNTLGLRYLKDGLAPSHDLRGLVDGLHQLSPTLQMWDCSSQSYAIDKLVSSSFLQGPMERITFDQLQVVCRPPLLNWLFYLCPSLKEAYQIDFTAFRIPIAPNYFASGYMLSKWEQLRRLELELPASAQDQEKLLEGITYLRHLKVLYLNVRRPATARVPLRSLYPMLTKSRRRGDSMLVPVPSLETLNISGLVDPHEVLKFVWLRHGTAQGKTWYEICNAYNHRIQQLPDGRPILVRSDPQSMAASLPIPISASIANIQTLRFLQDDQRHAVNEAIQELVPTFSPSEMPRAMSGIGFQS</sequence>
<evidence type="ECO:0000313" key="2">
    <source>
        <dbReference type="Proteomes" id="UP000053758"/>
    </source>
</evidence>
<protein>
    <submittedName>
        <fullName evidence="1">Uncharacterized protein</fullName>
    </submittedName>
</protein>
<dbReference type="Proteomes" id="UP000053758">
    <property type="component" value="Unassembled WGS sequence"/>
</dbReference>
<dbReference type="PROSITE" id="PS50181">
    <property type="entry name" value="FBOX"/>
    <property type="match status" value="1"/>
</dbReference>
<dbReference type="EMBL" id="DF830080">
    <property type="protein sequence ID" value="GAK66378.1"/>
    <property type="molecule type" value="Genomic_DNA"/>
</dbReference>
<evidence type="ECO:0000313" key="1">
    <source>
        <dbReference type="EMBL" id="GAK66378.1"/>
    </source>
</evidence>
<name>A0A081CI82_PSEA2</name>
<reference evidence="2" key="1">
    <citation type="journal article" date="2014" name="Genome Announc.">
        <title>Draft Genome Sequence of the Yeast Pseudozyma antarctica Type Strain JCM10317, a Producer of the Glycolipid Biosurfactants, Mannosylerythritol Lipids.</title>
        <authorList>
            <person name="Saika A."/>
            <person name="Koike H."/>
            <person name="Hori T."/>
            <person name="Fukuoka T."/>
            <person name="Sato S."/>
            <person name="Habe H."/>
            <person name="Kitamoto D."/>
            <person name="Morita T."/>
        </authorList>
    </citation>
    <scope>NUCLEOTIDE SEQUENCE [LARGE SCALE GENOMIC DNA]</scope>
    <source>
        <strain evidence="2">JCM 10317</strain>
    </source>
</reference>
<dbReference type="AlphaFoldDB" id="A0A081CI82"/>
<dbReference type="RefSeq" id="XP_014655214.1">
    <property type="nucleotide sequence ID" value="XM_014799728.1"/>
</dbReference>
<dbReference type="InterPro" id="IPR036047">
    <property type="entry name" value="F-box-like_dom_sf"/>
</dbReference>
<dbReference type="GeneID" id="26305525"/>
<gene>
    <name evidence="1" type="ORF">PAN0_013d4600</name>
</gene>
<dbReference type="SUPFAM" id="SSF81383">
    <property type="entry name" value="F-box domain"/>
    <property type="match status" value="1"/>
</dbReference>
<accession>A0A081CI82</accession>
<proteinExistence type="predicted"/>
<organism evidence="1 2">
    <name type="scientific">Pseudozyma antarctica</name>
    <name type="common">Yeast</name>
    <name type="synonym">Candida antarctica</name>
    <dbReference type="NCBI Taxonomy" id="84753"/>
    <lineage>
        <taxon>Eukaryota</taxon>
        <taxon>Fungi</taxon>
        <taxon>Dikarya</taxon>
        <taxon>Basidiomycota</taxon>
        <taxon>Ustilaginomycotina</taxon>
        <taxon>Ustilaginomycetes</taxon>
        <taxon>Ustilaginales</taxon>
        <taxon>Ustilaginaceae</taxon>
        <taxon>Moesziomyces</taxon>
    </lineage>
</organism>
<keyword evidence="2" id="KW-1185">Reference proteome</keyword>